<proteinExistence type="predicted"/>
<organism evidence="1">
    <name type="scientific">marine sediment metagenome</name>
    <dbReference type="NCBI Taxonomy" id="412755"/>
    <lineage>
        <taxon>unclassified sequences</taxon>
        <taxon>metagenomes</taxon>
        <taxon>ecological metagenomes</taxon>
    </lineage>
</organism>
<protein>
    <submittedName>
        <fullName evidence="1">Uncharacterized protein</fullName>
    </submittedName>
</protein>
<reference evidence="1" key="1">
    <citation type="journal article" date="2015" name="Nature">
        <title>Complex archaea that bridge the gap between prokaryotes and eukaryotes.</title>
        <authorList>
            <person name="Spang A."/>
            <person name="Saw J.H."/>
            <person name="Jorgensen S.L."/>
            <person name="Zaremba-Niedzwiedzka K."/>
            <person name="Martijn J."/>
            <person name="Lind A.E."/>
            <person name="van Eijk R."/>
            <person name="Schleper C."/>
            <person name="Guy L."/>
            <person name="Ettema T.J."/>
        </authorList>
    </citation>
    <scope>NUCLEOTIDE SEQUENCE</scope>
</reference>
<comment type="caution">
    <text evidence="1">The sequence shown here is derived from an EMBL/GenBank/DDBJ whole genome shotgun (WGS) entry which is preliminary data.</text>
</comment>
<sequence>MTFKCLNCGEPIESLEANFCKVLCILAWKDAGRPIPRPRGFIICWLCAKEISPEDGLFCEGGCSHLAKKSGDYQRKLLRGEPIPSELEHEYALYCKARKKFKEIYGKPRRPKIGKTLEELRAEERLVEAI</sequence>
<dbReference type="AlphaFoldDB" id="A0A0F9SQF8"/>
<accession>A0A0F9SQF8</accession>
<dbReference type="EMBL" id="LAZR01000432">
    <property type="protein sequence ID" value="KKN69154.1"/>
    <property type="molecule type" value="Genomic_DNA"/>
</dbReference>
<name>A0A0F9SQF8_9ZZZZ</name>
<gene>
    <name evidence="1" type="ORF">LCGC14_0444430</name>
</gene>
<evidence type="ECO:0000313" key="1">
    <source>
        <dbReference type="EMBL" id="KKN69154.1"/>
    </source>
</evidence>